<evidence type="ECO:0008006" key="4">
    <source>
        <dbReference type="Google" id="ProtNLM"/>
    </source>
</evidence>
<dbReference type="STRING" id="1120980.GCA_000745955_02202"/>
<organism evidence="2 3">
    <name type="scientific">Alysiella crassa</name>
    <dbReference type="NCBI Taxonomy" id="153491"/>
    <lineage>
        <taxon>Bacteria</taxon>
        <taxon>Pseudomonadati</taxon>
        <taxon>Pseudomonadota</taxon>
        <taxon>Betaproteobacteria</taxon>
        <taxon>Neisseriales</taxon>
        <taxon>Neisseriaceae</taxon>
        <taxon>Alysiella</taxon>
    </lineage>
</organism>
<proteinExistence type="predicted"/>
<accession>A0A376BK40</accession>
<reference evidence="2 3" key="1">
    <citation type="submission" date="2018-06" db="EMBL/GenBank/DDBJ databases">
        <authorList>
            <consortium name="Pathogen Informatics"/>
            <person name="Doyle S."/>
        </authorList>
    </citation>
    <scope>NUCLEOTIDE SEQUENCE [LARGE SCALE GENOMIC DNA]</scope>
    <source>
        <strain evidence="2 3">NCTC10283</strain>
    </source>
</reference>
<keyword evidence="3" id="KW-1185">Reference proteome</keyword>
<dbReference type="Proteomes" id="UP000254209">
    <property type="component" value="Unassembled WGS sequence"/>
</dbReference>
<dbReference type="EMBL" id="UFSO01000002">
    <property type="protein sequence ID" value="SSY69998.1"/>
    <property type="molecule type" value="Genomic_DNA"/>
</dbReference>
<evidence type="ECO:0000313" key="2">
    <source>
        <dbReference type="EMBL" id="SSY69998.1"/>
    </source>
</evidence>
<name>A0A376BK40_9NEIS</name>
<gene>
    <name evidence="2" type="ORF">NCTC10283_00061</name>
</gene>
<sequence>MKKSIQMSALVLMTVLSAGAFAKDAKTAPATLSIDSKTEVAYTCQIQENGKKRNQNITVMYGMKNGEPIVAQAKVNGVISTGLFRVADPLLNRFVSEGADGTMWTTLPAKASEVRNVDGGTLSVQRNGANAIIVEKCALDKAATAKLK</sequence>
<feature type="signal peptide" evidence="1">
    <location>
        <begin position="1"/>
        <end position="22"/>
    </location>
</feature>
<evidence type="ECO:0000256" key="1">
    <source>
        <dbReference type="SAM" id="SignalP"/>
    </source>
</evidence>
<evidence type="ECO:0000313" key="3">
    <source>
        <dbReference type="Proteomes" id="UP000254209"/>
    </source>
</evidence>
<feature type="chain" id="PRO_5017068756" description="Adhesin" evidence="1">
    <location>
        <begin position="23"/>
        <end position="148"/>
    </location>
</feature>
<dbReference type="RefSeq" id="WP_051968596.1">
    <property type="nucleotide sequence ID" value="NZ_CP091519.2"/>
</dbReference>
<dbReference type="AlphaFoldDB" id="A0A376BK40"/>
<keyword evidence="1" id="KW-0732">Signal</keyword>
<protein>
    <recommendedName>
        <fullName evidence="4">Adhesin</fullName>
    </recommendedName>
</protein>